<feature type="domain" description="HD-GYP" evidence="2">
    <location>
        <begin position="327"/>
        <end position="422"/>
    </location>
</feature>
<dbReference type="SUPFAM" id="SSF55781">
    <property type="entry name" value="GAF domain-like"/>
    <property type="match status" value="1"/>
</dbReference>
<dbReference type="OrthoDB" id="9769359at2"/>
<accession>A0A5B8XWZ9</accession>
<dbReference type="SMART" id="SM00240">
    <property type="entry name" value="FHA"/>
    <property type="match status" value="1"/>
</dbReference>
<name>A0A5B8XWZ9_9DELT</name>
<dbReference type="Proteomes" id="UP000321595">
    <property type="component" value="Chromosome"/>
</dbReference>
<feature type="domain" description="HD-GYP" evidence="2">
    <location>
        <begin position="444"/>
        <end position="653"/>
    </location>
</feature>
<dbReference type="PANTHER" id="PTHR43155">
    <property type="entry name" value="CYCLIC DI-GMP PHOSPHODIESTERASE PA4108-RELATED"/>
    <property type="match status" value="1"/>
</dbReference>
<dbReference type="RefSeq" id="WP_146962934.1">
    <property type="nucleotide sequence ID" value="NZ_CP042467.1"/>
</dbReference>
<dbReference type="InterPro" id="IPR029016">
    <property type="entry name" value="GAF-like_dom_sf"/>
</dbReference>
<dbReference type="Gene3D" id="1.10.3210.10">
    <property type="entry name" value="Hypothetical protein af1432"/>
    <property type="match status" value="2"/>
</dbReference>
<feature type="domain" description="FHA" evidence="1">
    <location>
        <begin position="30"/>
        <end position="79"/>
    </location>
</feature>
<keyword evidence="4" id="KW-1185">Reference proteome</keyword>
<dbReference type="Gene3D" id="2.60.200.20">
    <property type="match status" value="1"/>
</dbReference>
<dbReference type="SUPFAM" id="SSF49879">
    <property type="entry name" value="SMAD/FHA domain"/>
    <property type="match status" value="1"/>
</dbReference>
<dbReference type="Gene3D" id="3.30.450.40">
    <property type="match status" value="1"/>
</dbReference>
<dbReference type="Pfam" id="PF16697">
    <property type="entry name" value="Yop-YscD_cpl"/>
    <property type="match status" value="1"/>
</dbReference>
<reference evidence="3 4" key="1">
    <citation type="submission" date="2019-08" db="EMBL/GenBank/DDBJ databases">
        <authorList>
            <person name="Liang Q."/>
        </authorList>
    </citation>
    <scope>NUCLEOTIDE SEQUENCE [LARGE SCALE GENOMIC DNA]</scope>
    <source>
        <strain evidence="3 4">V1718</strain>
    </source>
</reference>
<dbReference type="SMART" id="SM00065">
    <property type="entry name" value="GAF"/>
    <property type="match status" value="1"/>
</dbReference>
<dbReference type="SUPFAM" id="SSF109604">
    <property type="entry name" value="HD-domain/PDEase-like"/>
    <property type="match status" value="2"/>
</dbReference>
<proteinExistence type="predicted"/>
<evidence type="ECO:0000259" key="2">
    <source>
        <dbReference type="PROSITE" id="PS51832"/>
    </source>
</evidence>
<dbReference type="InterPro" id="IPR037522">
    <property type="entry name" value="HD_GYP_dom"/>
</dbReference>
<gene>
    <name evidence="3" type="ORF">FRD01_21160</name>
</gene>
<organism evidence="3 4">
    <name type="scientific">Microvenator marinus</name>
    <dbReference type="NCBI Taxonomy" id="2600177"/>
    <lineage>
        <taxon>Bacteria</taxon>
        <taxon>Deltaproteobacteria</taxon>
        <taxon>Bradymonadales</taxon>
        <taxon>Microvenatoraceae</taxon>
        <taxon>Microvenator</taxon>
    </lineage>
</organism>
<dbReference type="CDD" id="cd00077">
    <property type="entry name" value="HDc"/>
    <property type="match status" value="1"/>
</dbReference>
<evidence type="ECO:0000313" key="3">
    <source>
        <dbReference type="EMBL" id="QED29701.1"/>
    </source>
</evidence>
<dbReference type="PROSITE" id="PS50006">
    <property type="entry name" value="FHA_DOMAIN"/>
    <property type="match status" value="1"/>
</dbReference>
<dbReference type="EMBL" id="CP042467">
    <property type="protein sequence ID" value="QED29701.1"/>
    <property type="molecule type" value="Genomic_DNA"/>
</dbReference>
<dbReference type="PROSITE" id="PS51832">
    <property type="entry name" value="HD_GYP"/>
    <property type="match status" value="2"/>
</dbReference>
<protein>
    <submittedName>
        <fullName evidence="3">FHA domain-containing protein</fullName>
    </submittedName>
</protein>
<dbReference type="KEGG" id="bbae:FRD01_21160"/>
<dbReference type="PANTHER" id="PTHR43155:SF2">
    <property type="entry name" value="CYCLIC DI-GMP PHOSPHODIESTERASE PA4108"/>
    <property type="match status" value="1"/>
</dbReference>
<evidence type="ECO:0000259" key="1">
    <source>
        <dbReference type="PROSITE" id="PS50006"/>
    </source>
</evidence>
<dbReference type="SMART" id="SM00471">
    <property type="entry name" value="HDc"/>
    <property type="match status" value="1"/>
</dbReference>
<dbReference type="InterPro" id="IPR003607">
    <property type="entry name" value="HD/PDEase_dom"/>
</dbReference>
<dbReference type="InterPro" id="IPR003018">
    <property type="entry name" value="GAF"/>
</dbReference>
<evidence type="ECO:0000313" key="4">
    <source>
        <dbReference type="Proteomes" id="UP000321595"/>
    </source>
</evidence>
<dbReference type="InterPro" id="IPR000253">
    <property type="entry name" value="FHA_dom"/>
</dbReference>
<dbReference type="CDD" id="cd00060">
    <property type="entry name" value="FHA"/>
    <property type="match status" value="1"/>
</dbReference>
<dbReference type="InterPro" id="IPR008984">
    <property type="entry name" value="SMAD_FHA_dom_sf"/>
</dbReference>
<dbReference type="Pfam" id="PF13487">
    <property type="entry name" value="HD_5"/>
    <property type="match status" value="1"/>
</dbReference>
<sequence length="660" mass="73316">MTAQKSPLLMLTVVSGPDAGRSLSFRKARVAIGRDAANDFMLTDGFVSNRHAEFVVEGDQVVFQDLKSRHGSLVIRNGVSTKLQNRESVSRLAVKDGAEFQIGSSILKLELPEGIKAPSAIQAQTLREPSFVVKDGPPNSNEQFITAAHEPIHALTRRFDSHDKRFELLFKLSEQLNSLTRLEDILDMIVDATFDAFPGANFFGMTLLQADGGEIPPPFLTRVRANLNTDSEPVLSSSIVRRVVESKESVLWVRDNLGSQVSQSILDAKITACLCAPLVGQRKLLGVMQVDTRGRGTLFSKQDLDLFTILASNAAFAVERAELTNHIVKMFESFVDASVTAIEARDQTTAGHSHRVSEYTMELARTVHAKKDGPFADIEFSPEQFTELRYGTLLHDFGKIAVPEDVLQKPTRLRDVEMEAIRHRLSTVRAQSERALWQALAEGMADGRMQPEPSSLDDVRGRSEEVATELKDIWTFLQDLNTKGFVPDEDLERLGSIGARSYVNEDGETRPLLTAHEIENLSIRKGTLNETEWVQIKNHAVQSQRILERIPWSDDLAMVPYLGGAHHEKLDGSGYPLGLKGESLNIQCRMLTIADIFDALTAADRPYRKAASVDRAIHILRLEAKDGKLDSDLVELFASEVVPKITNMIPLQYEGDPTLR</sequence>
<dbReference type="Pfam" id="PF13185">
    <property type="entry name" value="GAF_2"/>
    <property type="match status" value="1"/>
</dbReference>
<dbReference type="AlphaFoldDB" id="A0A5B8XWZ9"/>
<dbReference type="InterPro" id="IPR032030">
    <property type="entry name" value="YscD_cytoplasmic_dom"/>
</dbReference>